<evidence type="ECO:0000256" key="1">
    <source>
        <dbReference type="SAM" id="Phobius"/>
    </source>
</evidence>
<dbReference type="InterPro" id="IPR011042">
    <property type="entry name" value="6-blade_b-propeller_TolB-like"/>
</dbReference>
<keyword evidence="1" id="KW-0812">Transmembrane</keyword>
<organism evidence="2 3">
    <name type="scientific">Ensete ventricosum</name>
    <name type="common">Abyssinian banana</name>
    <name type="synonym">Musa ensete</name>
    <dbReference type="NCBI Taxonomy" id="4639"/>
    <lineage>
        <taxon>Eukaryota</taxon>
        <taxon>Viridiplantae</taxon>
        <taxon>Streptophyta</taxon>
        <taxon>Embryophyta</taxon>
        <taxon>Tracheophyta</taxon>
        <taxon>Spermatophyta</taxon>
        <taxon>Magnoliopsida</taxon>
        <taxon>Liliopsida</taxon>
        <taxon>Zingiberales</taxon>
        <taxon>Musaceae</taxon>
        <taxon>Ensete</taxon>
    </lineage>
</organism>
<evidence type="ECO:0000313" key="2">
    <source>
        <dbReference type="EMBL" id="RRT62061.1"/>
    </source>
</evidence>
<proteinExistence type="predicted"/>
<gene>
    <name evidence="2" type="ORF">B296_00014344</name>
</gene>
<comment type="caution">
    <text evidence="2">The sequence shown here is derived from an EMBL/GenBank/DDBJ whole genome shotgun (WGS) entry which is preliminary data.</text>
</comment>
<keyword evidence="1" id="KW-1133">Transmembrane helix</keyword>
<dbReference type="GO" id="GO:0016787">
    <property type="term" value="F:hydrolase activity"/>
    <property type="evidence" value="ECO:0007669"/>
    <property type="project" value="TreeGrafter"/>
</dbReference>
<keyword evidence="1" id="KW-0472">Membrane</keyword>
<dbReference type="SUPFAM" id="SSF63829">
    <property type="entry name" value="Calcium-dependent phosphotriesterase"/>
    <property type="match status" value="1"/>
</dbReference>
<evidence type="ECO:0000313" key="3">
    <source>
        <dbReference type="Proteomes" id="UP000287651"/>
    </source>
</evidence>
<name>A0A426ZDK8_ENSVE</name>
<dbReference type="EMBL" id="AMZH03007138">
    <property type="protein sequence ID" value="RRT62061.1"/>
    <property type="molecule type" value="Genomic_DNA"/>
</dbReference>
<evidence type="ECO:0008006" key="4">
    <source>
        <dbReference type="Google" id="ProtNLM"/>
    </source>
</evidence>
<reference evidence="2 3" key="1">
    <citation type="journal article" date="2014" name="Agronomy (Basel)">
        <title>A Draft Genome Sequence for Ensete ventricosum, the Drought-Tolerant Tree Against Hunger.</title>
        <authorList>
            <person name="Harrison J."/>
            <person name="Moore K.A."/>
            <person name="Paszkiewicz K."/>
            <person name="Jones T."/>
            <person name="Grant M."/>
            <person name="Ambacheew D."/>
            <person name="Muzemil S."/>
            <person name="Studholme D.J."/>
        </authorList>
    </citation>
    <scope>NUCLEOTIDE SEQUENCE [LARGE SCALE GENOMIC DNA]</scope>
</reference>
<feature type="transmembrane region" description="Helical" evidence="1">
    <location>
        <begin position="12"/>
        <end position="30"/>
    </location>
</feature>
<dbReference type="PANTHER" id="PTHR10426:SF21">
    <property type="entry name" value="PROTEIN STRICTOSIDINE SYNTHASE-LIKE 13"/>
    <property type="match status" value="1"/>
</dbReference>
<dbReference type="Gene3D" id="2.120.10.30">
    <property type="entry name" value="TolB, C-terminal domain"/>
    <property type="match status" value="2"/>
</dbReference>
<dbReference type="Proteomes" id="UP000287651">
    <property type="component" value="Unassembled WGS sequence"/>
</dbReference>
<dbReference type="Pfam" id="PF20067">
    <property type="entry name" value="SSL_N"/>
    <property type="match status" value="1"/>
</dbReference>
<dbReference type="PANTHER" id="PTHR10426">
    <property type="entry name" value="STRICTOSIDINE SYNTHASE-RELATED"/>
    <property type="match status" value="1"/>
</dbReference>
<sequence length="244" mass="27614">MEKKVLCKEDGLLRRPWLFFLALAFGLVFMDPFHLGPLGGHDYRPVKHDIAPYDQVMQHWPRDGRSRLRFGRLEFVDEVFGPESLEFDAQGRGPYAGLADGRVVRWMGESIRWKTFALVSPNWYTFSAPFSCLNRASQVTLNAVRTYERSEKVCANGVESTTAKQHKHEKLCGRPLGLRFDKTSGKLYIADAYLGLAAVGHHGGVATLLPTHVQGRPVLFANDLDVHRNGSIFFTDTSSRYSRR</sequence>
<dbReference type="AlphaFoldDB" id="A0A426ZDK8"/>
<dbReference type="GO" id="GO:0012505">
    <property type="term" value="C:endomembrane system"/>
    <property type="evidence" value="ECO:0007669"/>
    <property type="project" value="TreeGrafter"/>
</dbReference>
<accession>A0A426ZDK8</accession>
<protein>
    <recommendedName>
        <fullName evidence="4">Strictosidine synthase conserved region domain-containing protein</fullName>
    </recommendedName>
</protein>